<keyword evidence="4" id="KW-1185">Reference proteome</keyword>
<evidence type="ECO:0000313" key="3">
    <source>
        <dbReference type="EMBL" id="OWF56403.1"/>
    </source>
</evidence>
<comment type="caution">
    <text evidence="3">The sequence shown here is derived from an EMBL/GenBank/DDBJ whole genome shotgun (WGS) entry which is preliminary data.</text>
</comment>
<protein>
    <recommendedName>
        <fullName evidence="5">EGF-like domain-containing protein</fullName>
    </recommendedName>
</protein>
<dbReference type="AlphaFoldDB" id="A0A210R5T5"/>
<accession>A0A210R5T5</accession>
<gene>
    <name evidence="3" type="ORF">KP79_PYT00064</name>
</gene>
<organism evidence="3 4">
    <name type="scientific">Mizuhopecten yessoensis</name>
    <name type="common">Japanese scallop</name>
    <name type="synonym">Patinopecten yessoensis</name>
    <dbReference type="NCBI Taxonomy" id="6573"/>
    <lineage>
        <taxon>Eukaryota</taxon>
        <taxon>Metazoa</taxon>
        <taxon>Spiralia</taxon>
        <taxon>Lophotrochozoa</taxon>
        <taxon>Mollusca</taxon>
        <taxon>Bivalvia</taxon>
        <taxon>Autobranchia</taxon>
        <taxon>Pteriomorphia</taxon>
        <taxon>Pectinida</taxon>
        <taxon>Pectinoidea</taxon>
        <taxon>Pectinidae</taxon>
        <taxon>Mizuhopecten</taxon>
    </lineage>
</organism>
<name>A0A210R5T5_MIZYE</name>
<keyword evidence="2" id="KW-0472">Membrane</keyword>
<reference evidence="3 4" key="1">
    <citation type="journal article" date="2017" name="Nat. Ecol. Evol.">
        <title>Scallop genome provides insights into evolution of bilaterian karyotype and development.</title>
        <authorList>
            <person name="Wang S."/>
            <person name="Zhang J."/>
            <person name="Jiao W."/>
            <person name="Li J."/>
            <person name="Xun X."/>
            <person name="Sun Y."/>
            <person name="Guo X."/>
            <person name="Huan P."/>
            <person name="Dong B."/>
            <person name="Zhang L."/>
            <person name="Hu X."/>
            <person name="Sun X."/>
            <person name="Wang J."/>
            <person name="Zhao C."/>
            <person name="Wang Y."/>
            <person name="Wang D."/>
            <person name="Huang X."/>
            <person name="Wang R."/>
            <person name="Lv J."/>
            <person name="Li Y."/>
            <person name="Zhang Z."/>
            <person name="Liu B."/>
            <person name="Lu W."/>
            <person name="Hui Y."/>
            <person name="Liang J."/>
            <person name="Zhou Z."/>
            <person name="Hou R."/>
            <person name="Li X."/>
            <person name="Liu Y."/>
            <person name="Li H."/>
            <person name="Ning X."/>
            <person name="Lin Y."/>
            <person name="Zhao L."/>
            <person name="Xing Q."/>
            <person name="Dou J."/>
            <person name="Li Y."/>
            <person name="Mao J."/>
            <person name="Guo H."/>
            <person name="Dou H."/>
            <person name="Li T."/>
            <person name="Mu C."/>
            <person name="Jiang W."/>
            <person name="Fu Q."/>
            <person name="Fu X."/>
            <person name="Miao Y."/>
            <person name="Liu J."/>
            <person name="Yu Q."/>
            <person name="Li R."/>
            <person name="Liao H."/>
            <person name="Li X."/>
            <person name="Kong Y."/>
            <person name="Jiang Z."/>
            <person name="Chourrout D."/>
            <person name="Li R."/>
            <person name="Bao Z."/>
        </authorList>
    </citation>
    <scope>NUCLEOTIDE SEQUENCE [LARGE SCALE GENOMIC DNA]</scope>
    <source>
        <strain evidence="3 4">PY_sf001</strain>
    </source>
</reference>
<feature type="compositionally biased region" description="Basic and acidic residues" evidence="1">
    <location>
        <begin position="143"/>
        <end position="155"/>
    </location>
</feature>
<evidence type="ECO:0000256" key="1">
    <source>
        <dbReference type="SAM" id="MobiDB-lite"/>
    </source>
</evidence>
<dbReference type="EMBL" id="NEDP02000207">
    <property type="protein sequence ID" value="OWF56403.1"/>
    <property type="molecule type" value="Genomic_DNA"/>
</dbReference>
<proteinExistence type="predicted"/>
<keyword evidence="2" id="KW-1133">Transmembrane helix</keyword>
<evidence type="ECO:0000313" key="4">
    <source>
        <dbReference type="Proteomes" id="UP000242188"/>
    </source>
</evidence>
<feature type="region of interest" description="Disordered" evidence="1">
    <location>
        <begin position="141"/>
        <end position="162"/>
    </location>
</feature>
<evidence type="ECO:0000256" key="2">
    <source>
        <dbReference type="SAM" id="Phobius"/>
    </source>
</evidence>
<feature type="transmembrane region" description="Helical" evidence="2">
    <location>
        <begin position="62"/>
        <end position="84"/>
    </location>
</feature>
<evidence type="ECO:0008006" key="5">
    <source>
        <dbReference type="Google" id="ProtNLM"/>
    </source>
</evidence>
<dbReference type="Proteomes" id="UP000242188">
    <property type="component" value="Unassembled WGS sequence"/>
</dbReference>
<keyword evidence="2" id="KW-0812">Transmembrane</keyword>
<sequence>MSLECVSGFHGSECVDRCGYCQDGRCDKDTGNCMTSCIDGLTGHRCDIKVVSLPCKEDDFNAAAVGIGSGFGVVIVALVIVIIVQARRHRSMIHQNTTRSTTMTDISLPSIGQERRTETDGTYAVIGAQEREENITNMSARDSSYEQLRHRERDVPNLYETT</sequence>